<proteinExistence type="predicted"/>
<keyword evidence="4" id="KW-1185">Reference proteome</keyword>
<dbReference type="AlphaFoldDB" id="A0A4Y8ZUW9"/>
<comment type="caution">
    <text evidence="3">The sequence shown here is derived from an EMBL/GenBank/DDBJ whole genome shotgun (WGS) entry which is preliminary data.</text>
</comment>
<evidence type="ECO:0000256" key="1">
    <source>
        <dbReference type="ARBA" id="ARBA00022690"/>
    </source>
</evidence>
<evidence type="ECO:0000313" key="4">
    <source>
        <dbReference type="Proteomes" id="UP000298213"/>
    </source>
</evidence>
<organism evidence="3 4">
    <name type="scientific">Sphingomonas parva</name>
    <dbReference type="NCBI Taxonomy" id="2555898"/>
    <lineage>
        <taxon>Bacteria</taxon>
        <taxon>Pseudomonadati</taxon>
        <taxon>Pseudomonadota</taxon>
        <taxon>Alphaproteobacteria</taxon>
        <taxon>Sphingomonadales</taxon>
        <taxon>Sphingomonadaceae</taxon>
        <taxon>Sphingomonas</taxon>
    </lineage>
</organism>
<gene>
    <name evidence="3" type="ORF">E2493_02950</name>
</gene>
<dbReference type="Proteomes" id="UP000298213">
    <property type="component" value="Unassembled WGS sequence"/>
</dbReference>
<dbReference type="GO" id="GO:0004869">
    <property type="term" value="F:cysteine-type endopeptidase inhibitor activity"/>
    <property type="evidence" value="ECO:0007669"/>
    <property type="project" value="UniProtKB-KW"/>
</dbReference>
<keyword evidence="1" id="KW-0646">Protease inhibitor</keyword>
<dbReference type="Gene3D" id="2.60.40.2020">
    <property type="match status" value="1"/>
</dbReference>
<evidence type="ECO:0000256" key="2">
    <source>
        <dbReference type="ARBA" id="ARBA00022704"/>
    </source>
</evidence>
<accession>A0A4Y8ZUW9</accession>
<dbReference type="EMBL" id="SPDV01000003">
    <property type="protein sequence ID" value="TFI59808.1"/>
    <property type="molecule type" value="Genomic_DNA"/>
</dbReference>
<dbReference type="InterPro" id="IPR036331">
    <property type="entry name" value="Chagasin-like_sf"/>
</dbReference>
<keyword evidence="2" id="KW-0789">Thiol protease inhibitor</keyword>
<name>A0A4Y8ZUW9_9SPHN</name>
<evidence type="ECO:0000313" key="3">
    <source>
        <dbReference type="EMBL" id="TFI59808.1"/>
    </source>
</evidence>
<protein>
    <submittedName>
        <fullName evidence="3">Uncharacterized protein</fullName>
    </submittedName>
</protein>
<sequence length="97" mass="10706">MKTTTPDGALEVTVGEVFGVTRPGRETSGFAVSIEVPAGVRRIGVMRDPSTNFGGAPQVTEQFRCECPGTYQIIFEEGRRWEPRKARSATVIRCMDR</sequence>
<dbReference type="RefSeq" id="WP_135083551.1">
    <property type="nucleotide sequence ID" value="NZ_SPDV01000003.1"/>
</dbReference>
<reference evidence="3 4" key="1">
    <citation type="submission" date="2019-03" db="EMBL/GenBank/DDBJ databases">
        <title>Genome sequence of Sphingomonas sp. 17J27-24.</title>
        <authorList>
            <person name="Kim M."/>
            <person name="Maeng S."/>
            <person name="Sathiyaraj S."/>
        </authorList>
    </citation>
    <scope>NUCLEOTIDE SEQUENCE [LARGE SCALE GENOMIC DNA]</scope>
    <source>
        <strain evidence="3 4">17J27-24</strain>
    </source>
</reference>